<organism evidence="3">
    <name type="scientific">Mucor ambiguus</name>
    <dbReference type="NCBI Taxonomy" id="91626"/>
    <lineage>
        <taxon>Eukaryota</taxon>
        <taxon>Fungi</taxon>
        <taxon>Fungi incertae sedis</taxon>
        <taxon>Mucoromycota</taxon>
        <taxon>Mucoromycotina</taxon>
        <taxon>Mucoromycetes</taxon>
        <taxon>Mucorales</taxon>
        <taxon>Mucorineae</taxon>
        <taxon>Mucoraceae</taxon>
        <taxon>Mucor</taxon>
    </lineage>
</organism>
<dbReference type="InterPro" id="IPR035892">
    <property type="entry name" value="C2_domain_sf"/>
</dbReference>
<dbReference type="AlphaFoldDB" id="A0A0C9MWK2"/>
<dbReference type="SUPFAM" id="SSF49562">
    <property type="entry name" value="C2 domain (Calcium/lipid-binding domain, CaLB)"/>
    <property type="match status" value="1"/>
</dbReference>
<evidence type="ECO:0000313" key="4">
    <source>
        <dbReference type="Proteomes" id="UP000053815"/>
    </source>
</evidence>
<evidence type="ECO:0000313" key="3">
    <source>
        <dbReference type="EMBL" id="GAN06538.1"/>
    </source>
</evidence>
<dbReference type="CDD" id="cd00030">
    <property type="entry name" value="C2"/>
    <property type="match status" value="1"/>
</dbReference>
<name>A0A0C9MWK2_9FUNG</name>
<keyword evidence="4" id="KW-1185">Reference proteome</keyword>
<feature type="signal peptide" evidence="1">
    <location>
        <begin position="1"/>
        <end position="27"/>
    </location>
</feature>
<feature type="domain" description="C2" evidence="2">
    <location>
        <begin position="1"/>
        <end position="134"/>
    </location>
</feature>
<protein>
    <recommendedName>
        <fullName evidence="2">C2 domain-containing protein</fullName>
    </recommendedName>
</protein>
<accession>A0A0C9MWK2</accession>
<dbReference type="PANTHER" id="PTHR46980:SF2">
    <property type="entry name" value="TRICALBIN-1-RELATED"/>
    <property type="match status" value="1"/>
</dbReference>
<reference evidence="3" key="1">
    <citation type="submission" date="2014-09" db="EMBL/GenBank/DDBJ databases">
        <title>Draft genome sequence of an oleaginous Mucoromycotina fungus Mucor ambiguus NBRC6742.</title>
        <authorList>
            <person name="Takeda I."/>
            <person name="Yamane N."/>
            <person name="Morita T."/>
            <person name="Tamano K."/>
            <person name="Machida M."/>
            <person name="Baker S."/>
            <person name="Koike H."/>
        </authorList>
    </citation>
    <scope>NUCLEOTIDE SEQUENCE</scope>
    <source>
        <strain evidence="3">NBRC 6742</strain>
    </source>
</reference>
<dbReference type="SMART" id="SM00239">
    <property type="entry name" value="C2"/>
    <property type="match status" value="1"/>
</dbReference>
<dbReference type="Gene3D" id="2.60.40.150">
    <property type="entry name" value="C2 domain"/>
    <property type="match status" value="1"/>
</dbReference>
<evidence type="ECO:0000259" key="2">
    <source>
        <dbReference type="PROSITE" id="PS50004"/>
    </source>
</evidence>
<dbReference type="InterPro" id="IPR000008">
    <property type="entry name" value="C2_dom"/>
</dbReference>
<dbReference type="PROSITE" id="PS50004">
    <property type="entry name" value="C2"/>
    <property type="match status" value="1"/>
</dbReference>
<keyword evidence="1" id="KW-0732">Signal</keyword>
<evidence type="ECO:0000256" key="1">
    <source>
        <dbReference type="SAM" id="SignalP"/>
    </source>
</evidence>
<dbReference type="Pfam" id="PF00168">
    <property type="entry name" value="C2"/>
    <property type="match status" value="1"/>
</dbReference>
<dbReference type="PANTHER" id="PTHR46980">
    <property type="entry name" value="TRICALBIN-1-RELATED"/>
    <property type="match status" value="1"/>
</dbReference>
<dbReference type="InterPro" id="IPR052455">
    <property type="entry name" value="Tricalbin_domain"/>
</dbReference>
<dbReference type="EMBL" id="DF836416">
    <property type="protein sequence ID" value="GAN06538.1"/>
    <property type="molecule type" value="Genomic_DNA"/>
</dbReference>
<feature type="chain" id="PRO_5002199816" description="C2 domain-containing protein" evidence="1">
    <location>
        <begin position="28"/>
        <end position="172"/>
    </location>
</feature>
<dbReference type="Proteomes" id="UP000053815">
    <property type="component" value="Unassembled WGS sequence"/>
</dbReference>
<sequence length="172" mass="19332">MLFPVLIQTTPKILIVLLLLHPNPTSPTCSDDNGFSDPYAVLYIDGKKMGKTHVAKKTLDPVWNFHAYIPLQTDKPISLIEIFVWDKDKISEMKLKDILMIKKDAIQDDFLGKISVPYSQLFNLVHPSGTSLEYDSPENKEVVLTLEKRSVDDNVSGEIQIKFGLTKTGSTV</sequence>
<dbReference type="OrthoDB" id="67700at2759"/>
<dbReference type="STRING" id="91626.A0A0C9MWK2"/>
<proteinExistence type="predicted"/>
<gene>
    <name evidence="3" type="ORF">MAM1_0127c06022</name>
</gene>